<dbReference type="OMA" id="EYRSIMM"/>
<reference evidence="19" key="1">
    <citation type="submission" date="2021-01" db="EMBL/GenBank/DDBJ databases">
        <authorList>
            <consortium name="Genoscope - CEA"/>
            <person name="William W."/>
        </authorList>
    </citation>
    <scope>NUCLEOTIDE SEQUENCE</scope>
</reference>
<keyword evidence="8" id="KW-0227">DNA damage</keyword>
<name>A0A8S1LRJ4_PARPR</name>
<dbReference type="EMBL" id="CAJJDM010000045">
    <property type="protein sequence ID" value="CAD8070277.1"/>
    <property type="molecule type" value="Genomic_DNA"/>
</dbReference>
<keyword evidence="6" id="KW-0540">Nuclease</keyword>
<dbReference type="CDD" id="cd16273">
    <property type="entry name" value="SNM1A-1C-like_MBL-fold"/>
    <property type="match status" value="1"/>
</dbReference>
<evidence type="ECO:0000256" key="14">
    <source>
        <dbReference type="ARBA" id="ARBA00039555"/>
    </source>
</evidence>
<gene>
    <name evidence="19" type="ORF">PPRIM_AZ9-3.1.T0450147</name>
</gene>
<keyword evidence="5" id="KW-0158">Chromosome</keyword>
<keyword evidence="10" id="KW-0269">Exonuclease</keyword>
<evidence type="ECO:0000313" key="19">
    <source>
        <dbReference type="EMBL" id="CAD8070277.1"/>
    </source>
</evidence>
<feature type="region of interest" description="Disordered" evidence="17">
    <location>
        <begin position="448"/>
        <end position="471"/>
    </location>
</feature>
<evidence type="ECO:0000256" key="15">
    <source>
        <dbReference type="ARBA" id="ARBA00041693"/>
    </source>
</evidence>
<dbReference type="GO" id="GO:0005634">
    <property type="term" value="C:nucleus"/>
    <property type="evidence" value="ECO:0007669"/>
    <property type="project" value="UniProtKB-SubCell"/>
</dbReference>
<dbReference type="FunFam" id="3.40.50.12650:FF:000003">
    <property type="entry name" value="DNA cross-link repair 1B"/>
    <property type="match status" value="1"/>
</dbReference>
<evidence type="ECO:0000256" key="11">
    <source>
        <dbReference type="ARBA" id="ARBA00022895"/>
    </source>
</evidence>
<evidence type="ECO:0000256" key="9">
    <source>
        <dbReference type="ARBA" id="ARBA00022801"/>
    </source>
</evidence>
<evidence type="ECO:0000256" key="8">
    <source>
        <dbReference type="ARBA" id="ARBA00022763"/>
    </source>
</evidence>
<evidence type="ECO:0000256" key="6">
    <source>
        <dbReference type="ARBA" id="ARBA00022722"/>
    </source>
</evidence>
<evidence type="ECO:0000256" key="12">
    <source>
        <dbReference type="ARBA" id="ARBA00023204"/>
    </source>
</evidence>
<keyword evidence="12" id="KW-0234">DNA repair</keyword>
<dbReference type="InterPro" id="IPR011084">
    <property type="entry name" value="DRMBL"/>
</dbReference>
<comment type="caution">
    <text evidence="19">The sequence shown here is derived from an EMBL/GenBank/DDBJ whole genome shotgun (WGS) entry which is preliminary data.</text>
</comment>
<keyword evidence="9" id="KW-0378">Hydrolase</keyword>
<evidence type="ECO:0000256" key="2">
    <source>
        <dbReference type="ARBA" id="ARBA00004123"/>
    </source>
</evidence>
<proteinExistence type="predicted"/>
<comment type="catalytic activity">
    <reaction evidence="1">
        <text>a beta-lactam + H2O = a substituted beta-amino acid</text>
        <dbReference type="Rhea" id="RHEA:20401"/>
        <dbReference type="ChEBI" id="CHEBI:15377"/>
        <dbReference type="ChEBI" id="CHEBI:35627"/>
        <dbReference type="ChEBI" id="CHEBI:140347"/>
        <dbReference type="EC" id="3.5.2.6"/>
    </reaction>
</comment>
<evidence type="ECO:0000256" key="4">
    <source>
        <dbReference type="ARBA" id="ARBA00012865"/>
    </source>
</evidence>
<evidence type="ECO:0000256" key="17">
    <source>
        <dbReference type="SAM" id="MobiDB-lite"/>
    </source>
</evidence>
<protein>
    <recommendedName>
        <fullName evidence="14">5' exonuclease Apollo</fullName>
        <ecNumber evidence="4">3.5.2.6</ecNumber>
    </recommendedName>
    <alternativeName>
        <fullName evidence="15">DNA cross-link repair 1B protein</fullName>
    </alternativeName>
    <alternativeName>
        <fullName evidence="16">SNM1 homolog B</fullName>
    </alternativeName>
</protein>
<evidence type="ECO:0000256" key="16">
    <source>
        <dbReference type="ARBA" id="ARBA00042738"/>
    </source>
</evidence>
<evidence type="ECO:0000313" key="20">
    <source>
        <dbReference type="Proteomes" id="UP000688137"/>
    </source>
</evidence>
<dbReference type="Proteomes" id="UP000688137">
    <property type="component" value="Unassembled WGS sequence"/>
</dbReference>
<evidence type="ECO:0000256" key="3">
    <source>
        <dbReference type="ARBA" id="ARBA00004574"/>
    </source>
</evidence>
<comment type="subcellular location">
    <subcellularLocation>
        <location evidence="3">Chromosome</location>
        <location evidence="3">Telomere</location>
    </subcellularLocation>
    <subcellularLocation>
        <location evidence="2">Nucleus</location>
    </subcellularLocation>
</comment>
<dbReference type="GO" id="GO:0008800">
    <property type="term" value="F:beta-lactamase activity"/>
    <property type="evidence" value="ECO:0007669"/>
    <property type="project" value="UniProtKB-EC"/>
</dbReference>
<evidence type="ECO:0000256" key="5">
    <source>
        <dbReference type="ARBA" id="ARBA00022454"/>
    </source>
</evidence>
<evidence type="ECO:0000256" key="13">
    <source>
        <dbReference type="ARBA" id="ARBA00023242"/>
    </source>
</evidence>
<keyword evidence="13" id="KW-0539">Nucleus</keyword>
<feature type="domain" description="DNA repair metallo-beta-lactamase" evidence="18">
    <location>
        <begin position="254"/>
        <end position="302"/>
    </location>
</feature>
<dbReference type="GO" id="GO:0004519">
    <property type="term" value="F:endonuclease activity"/>
    <property type="evidence" value="ECO:0007669"/>
    <property type="project" value="UniProtKB-KW"/>
</dbReference>
<sequence length="471" mass="55249">MVLISYTNIVVDDFGYAKRNPLKRYIYFLTHMHSDHYQGISNSWDYGQIFCSTVTKALLLVKFPGVKGVMTIPMKTPTEIELCKKYKVKVTFLDANHCPGAVMILFQGYFGTILHTGDMRFNMEMIPKNPHLYPPQNISNENGKCSIDIDELILDNTYCDPIFKFPNRDEAFKMLCEIIDKNPNNRVFLCVDSVGKEELMVELAKHYETIIVVNEQRYEIVTAMNFYVEYFTTDKSQGWIEVIRKGEVEARLKEKNTIAITATGWANTTSYQMPDNRRYVIPYSLHSNFNEMHQFVKSIQPSLLQKVVKNNTGKSNKIYNITQFSQYMVTLHHIKQRGFEFFLKNYTDEKRLSQEYRSIMMDSRKQKEINQDLGIELTEQDNQMINHMMFQDSNQNIFSKQKQVRKGFKLEKPETNKNFKITQFIRAKQQFVNTEQALQKEIIPVDKEKRKDNDSEITEVTKQTKDPIIID</sequence>
<dbReference type="EC" id="3.5.2.6" evidence="4"/>
<evidence type="ECO:0000256" key="7">
    <source>
        <dbReference type="ARBA" id="ARBA00022759"/>
    </source>
</evidence>
<dbReference type="GO" id="GO:0036297">
    <property type="term" value="P:interstrand cross-link repair"/>
    <property type="evidence" value="ECO:0007669"/>
    <property type="project" value="TreeGrafter"/>
</dbReference>
<keyword evidence="20" id="KW-1185">Reference proteome</keyword>
<dbReference type="GO" id="GO:0006303">
    <property type="term" value="P:double-strand break repair via nonhomologous end joining"/>
    <property type="evidence" value="ECO:0007669"/>
    <property type="project" value="TreeGrafter"/>
</dbReference>
<dbReference type="GO" id="GO:0003684">
    <property type="term" value="F:damaged DNA binding"/>
    <property type="evidence" value="ECO:0007669"/>
    <property type="project" value="TreeGrafter"/>
</dbReference>
<evidence type="ECO:0000256" key="10">
    <source>
        <dbReference type="ARBA" id="ARBA00022839"/>
    </source>
</evidence>
<keyword evidence="11" id="KW-0779">Telomere</keyword>
<evidence type="ECO:0000259" key="18">
    <source>
        <dbReference type="Pfam" id="PF07522"/>
    </source>
</evidence>
<dbReference type="PANTHER" id="PTHR23240:SF8">
    <property type="entry name" value="PROTEIN ARTEMIS"/>
    <property type="match status" value="1"/>
</dbReference>
<evidence type="ECO:0000256" key="1">
    <source>
        <dbReference type="ARBA" id="ARBA00001526"/>
    </source>
</evidence>
<keyword evidence="7" id="KW-0255">Endonuclease</keyword>
<dbReference type="GO" id="GO:0000781">
    <property type="term" value="C:chromosome, telomeric region"/>
    <property type="evidence" value="ECO:0007669"/>
    <property type="project" value="UniProtKB-SubCell"/>
</dbReference>
<dbReference type="GO" id="GO:0035312">
    <property type="term" value="F:5'-3' DNA exonuclease activity"/>
    <property type="evidence" value="ECO:0007669"/>
    <property type="project" value="TreeGrafter"/>
</dbReference>
<dbReference type="PANTHER" id="PTHR23240">
    <property type="entry name" value="DNA CROSS-LINK REPAIR PROTEIN PSO2/SNM1-RELATED"/>
    <property type="match status" value="1"/>
</dbReference>
<dbReference type="AlphaFoldDB" id="A0A8S1LRJ4"/>
<dbReference type="Pfam" id="PF07522">
    <property type="entry name" value="DRMBL"/>
    <property type="match status" value="1"/>
</dbReference>
<organism evidence="19 20">
    <name type="scientific">Paramecium primaurelia</name>
    <dbReference type="NCBI Taxonomy" id="5886"/>
    <lineage>
        <taxon>Eukaryota</taxon>
        <taxon>Sar</taxon>
        <taxon>Alveolata</taxon>
        <taxon>Ciliophora</taxon>
        <taxon>Intramacronucleata</taxon>
        <taxon>Oligohymenophorea</taxon>
        <taxon>Peniculida</taxon>
        <taxon>Parameciidae</taxon>
        <taxon>Paramecium</taxon>
    </lineage>
</organism>
<accession>A0A8S1LRJ4</accession>